<dbReference type="Proteomes" id="UP001597090">
    <property type="component" value="Unassembled WGS sequence"/>
</dbReference>
<name>A0ABW2YTJ7_9GAMM</name>
<comment type="caution">
    <text evidence="2">The sequence shown here is derived from an EMBL/GenBank/DDBJ whole genome shotgun (WGS) entry which is preliminary data.</text>
</comment>
<evidence type="ECO:0000313" key="3">
    <source>
        <dbReference type="Proteomes" id="UP001597090"/>
    </source>
</evidence>
<dbReference type="CDD" id="cd00865">
    <property type="entry name" value="PEBP_bact_arch"/>
    <property type="match status" value="1"/>
</dbReference>
<organism evidence="2 3">
    <name type="scientific">Lysobacter koreensis</name>
    <dbReference type="NCBI Taxonomy" id="266122"/>
    <lineage>
        <taxon>Bacteria</taxon>
        <taxon>Pseudomonadati</taxon>
        <taxon>Pseudomonadota</taxon>
        <taxon>Gammaproteobacteria</taxon>
        <taxon>Lysobacterales</taxon>
        <taxon>Lysobacteraceae</taxon>
        <taxon>Lysobacter</taxon>
    </lineage>
</organism>
<accession>A0ABW2YTJ7</accession>
<dbReference type="EMBL" id="JBHTIH010000004">
    <property type="protein sequence ID" value="MFD0739802.1"/>
    <property type="molecule type" value="Genomic_DNA"/>
</dbReference>
<protein>
    <submittedName>
        <fullName evidence="2">YbhB/YbcL family Raf kinase inhibitor-like protein</fullName>
    </submittedName>
</protein>
<keyword evidence="2" id="KW-0649">Protein kinase inhibitor</keyword>
<dbReference type="RefSeq" id="WP_386812830.1">
    <property type="nucleotide sequence ID" value="NZ_JBHTIH010000004.1"/>
</dbReference>
<dbReference type="PANTHER" id="PTHR30289:SF1">
    <property type="entry name" value="PEBP (PHOSPHATIDYLETHANOLAMINE-BINDING PROTEIN) FAMILY PROTEIN"/>
    <property type="match status" value="1"/>
</dbReference>
<evidence type="ECO:0000256" key="1">
    <source>
        <dbReference type="SAM" id="MobiDB-lite"/>
    </source>
</evidence>
<dbReference type="PANTHER" id="PTHR30289">
    <property type="entry name" value="UNCHARACTERIZED PROTEIN YBCL-RELATED"/>
    <property type="match status" value="1"/>
</dbReference>
<keyword evidence="3" id="KW-1185">Reference proteome</keyword>
<dbReference type="Gene3D" id="3.90.280.10">
    <property type="entry name" value="PEBP-like"/>
    <property type="match status" value="1"/>
</dbReference>
<feature type="compositionally biased region" description="Basic and acidic residues" evidence="1">
    <location>
        <begin position="1"/>
        <end position="12"/>
    </location>
</feature>
<gene>
    <name evidence="2" type="ORF">ACFQZQ_10965</name>
</gene>
<sequence length="209" mass="22385">MRIRSDSFEHGQRLPAQFAAGQASPDGGVGFALNRNPHLAWDGVPAGTRSFALLCIDPDVPTVAEMVGQPGVEIPADQPRTDFIHWAMADLPADLREIPAGSCSDGVVPHGKPAPAGPAGSRQGLNDYTGWFAADAAMAGDWRGYDGPFPPPNDLRLHRYFFRLFALDVATLELPDRFTAADVLRAMQGHVLAEALVYATYSLHPGVKG</sequence>
<dbReference type="Pfam" id="PF01161">
    <property type="entry name" value="PBP"/>
    <property type="match status" value="1"/>
</dbReference>
<dbReference type="InterPro" id="IPR008914">
    <property type="entry name" value="PEBP"/>
</dbReference>
<dbReference type="NCBIfam" id="TIGR00481">
    <property type="entry name" value="YbhB/YbcL family Raf kinase inhibitor-like protein"/>
    <property type="match status" value="1"/>
</dbReference>
<dbReference type="SUPFAM" id="SSF49777">
    <property type="entry name" value="PEBP-like"/>
    <property type="match status" value="1"/>
</dbReference>
<proteinExistence type="predicted"/>
<feature type="region of interest" description="Disordered" evidence="1">
    <location>
        <begin position="1"/>
        <end position="21"/>
    </location>
</feature>
<dbReference type="InterPro" id="IPR005247">
    <property type="entry name" value="YbhB_YbcL/LppC-like"/>
</dbReference>
<dbReference type="GO" id="GO:0004860">
    <property type="term" value="F:protein kinase inhibitor activity"/>
    <property type="evidence" value="ECO:0007669"/>
    <property type="project" value="UniProtKB-KW"/>
</dbReference>
<reference evidence="3" key="1">
    <citation type="journal article" date="2019" name="Int. J. Syst. Evol. Microbiol.">
        <title>The Global Catalogue of Microorganisms (GCM) 10K type strain sequencing project: providing services to taxonomists for standard genome sequencing and annotation.</title>
        <authorList>
            <consortium name="The Broad Institute Genomics Platform"/>
            <consortium name="The Broad Institute Genome Sequencing Center for Infectious Disease"/>
            <person name="Wu L."/>
            <person name="Ma J."/>
        </authorList>
    </citation>
    <scope>NUCLEOTIDE SEQUENCE [LARGE SCALE GENOMIC DNA]</scope>
    <source>
        <strain evidence="3">CCUG 55491</strain>
    </source>
</reference>
<evidence type="ECO:0000313" key="2">
    <source>
        <dbReference type="EMBL" id="MFD0739802.1"/>
    </source>
</evidence>
<dbReference type="InterPro" id="IPR036610">
    <property type="entry name" value="PEBP-like_sf"/>
</dbReference>